<evidence type="ECO:0000256" key="7">
    <source>
        <dbReference type="SAM" id="MobiDB-lite"/>
    </source>
</evidence>
<feature type="compositionally biased region" description="Polar residues" evidence="7">
    <location>
        <begin position="623"/>
        <end position="637"/>
    </location>
</feature>
<feature type="region of interest" description="Disordered" evidence="7">
    <location>
        <begin position="880"/>
        <end position="899"/>
    </location>
</feature>
<dbReference type="GO" id="GO:0016020">
    <property type="term" value="C:membrane"/>
    <property type="evidence" value="ECO:0007669"/>
    <property type="project" value="UniProtKB-SubCell"/>
</dbReference>
<sequence length="1850" mass="204754">MHLHAEIENLRQRLLERDNHIVTMETQFLNEADKFPNGELASMKEELLMWQEKYSRLHEAHKRVQKVNQNLEDKLLRIVDKCETEKSAFTKDIATLSHRLADANYTIHRLTQDNASISFLYSKEKYRNDVSLAIQLLQCKPSNFVGQKYDSLPSEVQAKVRTYVAQKRCSTQDTTQPDIKSITVPISTFPPTAMVYNITKPTVEKHSDDDSDDNKPPMDMVSAAIMAKVLEDREKERIFAKHCDTCTCHRNILTVDTETQTCVPDTFPISESYTYSVEKQASEGTLNDDKYQSKDKLQSNLATHAIFYEINENGNRIRHHMNGDYVKYASQIPCIKDKFVGRGSRNGQDYTMEEDGVITRASLNKKNSSQNHENKHSSSFSRLNDLNRINVDKASKPLRTNKCDSPIDRSAKYWSDRNFFEHFDTGNLASADNRFSDKEQTHIDIINDRLWKNKWTKSRSEIDPLRENKNKANRDIELDIINDRDWKNDRSAERLDMQNAAQFTVIEVKSPDNNVANHNDGSQTEVTTSPSFSSDSMVISSSDPSSSCSDVAQSLTGGAFNSSAKSNSSQNRVTGPRNCLVRVTPGSKNILLDNAGHYKMYSNNGGSNGKISTVLVHAKKTSRAGSERSTSIGSDDNSPPPVLLQDNQLQRVAEWVQSSMCVENSAPHDNNKIKCVKNAVSDNSSSVYPNDSLVKRKSSEQDGGLIRNVRDVPKNIEDYSERDVNNETIDINILSEHIDESKNLITFEDDHLLKDSRKDLDYEVKVTKEMEETYLKLAASLDPVTLRLSSTNNAELTIEKYRKDHKRLHMQRVQDKAGSKFLFFAGGSNGGSRRPSHFGDLHEGHQGPVRMRRSDHDGHVARQGPPPFRVLAVPDNMYLSPPPPRAPEPYKVAPTSTSFGRAHRRSSFVILAESRPASPETGDASSTLPTGRISPFRGRGFKGPPPRSMSRPQSPEVAGDGRRRKAERRMSLSQQNSPRRSLIPQPTYRQRSTSLTKDSERSPSPKIGRRVDSRMRLNVSDSRNRLNATDSNNLNNNSTATRRQPTKGSTRLSPIQGTPTKPEKTTPRSNIRGKNTTKQSPTKILRRTTSPQKNNAAARKDNQSRSPSKERLLSPSKIPLKTSKATNGSSNTGRFISMPEQSIGKTERFAKESKSDKQAGQSVQNGLSELSSKENEMNGNSSANTDDVDLIDLLKQTSQTIGTSSERLVNTTTTTAVQPLHIDANTLLVERNDGSTTNQQKERSDGTLKSSISSASKSESPMPSIPNAASTSQKSSPFVDNQSVKTTHPGINPGNDKKDSPVGAEVSTGGHSKSGSVSQSMKSVRMNDESRTSNQSSANQRSGRNSQNARGPRPSDGKAPEELKTASTTEIKSGSAGSKTTASRDVPTNDKMPTVMENDLKVKATEEAKTVNNATAMSNSTMTNNVAKSNNVNPAVGAVNAGVNSDAVVRTRNENRGSDASLKSSTGVSTDSIESVRSTDTGVSVNTVRGVSSPREKTGVHTVKRPQEIETLSGNIVRIEQNGEPAVLASSNKKQNDSKKLLARWGTSLSHYCKCCSSMRCLACRRDPKGLLWTRNQERTTVINDISPPIATPVLDASPPTTNALSCWSKLKARCRCVRTKDRESLSLRERLRELKCCTRKSRIAPAEPTVCCPPERRCGVLCRRAFSCCKCSCKRADTQQHARNTRAKHSLTSVAPPPLSEVPKAKIPDVLVEHNSVMRGAIPCLPVPLAWFCLVWNFLLPGTGTVWSGLFNLCTGQPRFSAVAGVRSRLGALIVNLIVGVGQMFTVLFCLVGWGWSIWWGVTMVRLARKYKRVKISEATNSDPERGGEPAAQPPGMPSQALRGMERAR</sequence>
<feature type="region of interest" description="Disordered" evidence="7">
    <location>
        <begin position="620"/>
        <end position="641"/>
    </location>
</feature>
<feature type="compositionally biased region" description="Polar residues" evidence="7">
    <location>
        <begin position="1267"/>
        <end position="1286"/>
    </location>
</feature>
<accession>A0A151WM53</accession>
<feature type="region of interest" description="Disordered" evidence="7">
    <location>
        <begin position="910"/>
        <end position="1185"/>
    </location>
</feature>
<name>A0A151WM53_9HYME</name>
<dbReference type="InterPro" id="IPR026673">
    <property type="entry name" value="SPEC3/Stum"/>
</dbReference>
<evidence type="ECO:0000256" key="4">
    <source>
        <dbReference type="ARBA" id="ARBA00022692"/>
    </source>
</evidence>
<feature type="compositionally biased region" description="Polar residues" evidence="7">
    <location>
        <begin position="1158"/>
        <end position="1170"/>
    </location>
</feature>
<dbReference type="GO" id="GO:0016301">
    <property type="term" value="F:kinase activity"/>
    <property type="evidence" value="ECO:0007669"/>
    <property type="project" value="UniProtKB-KW"/>
</dbReference>
<evidence type="ECO:0000313" key="10">
    <source>
        <dbReference type="Proteomes" id="UP000075809"/>
    </source>
</evidence>
<reference evidence="9 10" key="1">
    <citation type="submission" date="2015-09" db="EMBL/GenBank/DDBJ databases">
        <title>Trachymyrmex zeteki WGS genome.</title>
        <authorList>
            <person name="Nygaard S."/>
            <person name="Hu H."/>
            <person name="Boomsma J."/>
            <person name="Zhang G."/>
        </authorList>
    </citation>
    <scope>NUCLEOTIDE SEQUENCE [LARGE SCALE GENOMIC DNA]</scope>
    <source>
        <strain evidence="9">Tzet28-1</strain>
        <tissue evidence="9">Whole body</tissue>
    </source>
</reference>
<dbReference type="Pfam" id="PF15795">
    <property type="entry name" value="Spec3"/>
    <property type="match status" value="1"/>
</dbReference>
<feature type="compositionally biased region" description="Polar residues" evidence="7">
    <location>
        <begin position="1123"/>
        <end position="1144"/>
    </location>
</feature>
<feature type="region of interest" description="Disordered" evidence="7">
    <location>
        <begin position="1452"/>
        <end position="1478"/>
    </location>
</feature>
<keyword evidence="6 8" id="KW-0472">Membrane</keyword>
<keyword evidence="9" id="KW-0418">Kinase</keyword>
<feature type="compositionally biased region" description="Low complexity" evidence="7">
    <location>
        <begin position="1025"/>
        <end position="1043"/>
    </location>
</feature>
<evidence type="ECO:0000256" key="5">
    <source>
        <dbReference type="ARBA" id="ARBA00022989"/>
    </source>
</evidence>
<feature type="compositionally biased region" description="Polar residues" evidence="7">
    <location>
        <begin position="987"/>
        <end position="996"/>
    </location>
</feature>
<feature type="compositionally biased region" description="Low complexity" evidence="7">
    <location>
        <begin position="1309"/>
        <end position="1324"/>
    </location>
</feature>
<keyword evidence="5 8" id="KW-1133">Transmembrane helix</keyword>
<evidence type="ECO:0000256" key="3">
    <source>
        <dbReference type="ARBA" id="ARBA00022553"/>
    </source>
</evidence>
<dbReference type="PANTHER" id="PTHR28664:SF4">
    <property type="entry name" value="TIGHT JUNCTION-ASSOCIATED PROTEIN 1"/>
    <property type="match status" value="1"/>
</dbReference>
<feature type="compositionally biased region" description="Polar residues" evidence="7">
    <location>
        <begin position="1046"/>
        <end position="1059"/>
    </location>
</feature>
<feature type="compositionally biased region" description="Polar residues" evidence="7">
    <location>
        <begin position="1067"/>
        <end position="1095"/>
    </location>
</feature>
<feature type="region of interest" description="Disordered" evidence="7">
    <location>
        <begin position="363"/>
        <end position="386"/>
    </location>
</feature>
<keyword evidence="10" id="KW-1185">Reference proteome</keyword>
<feature type="region of interest" description="Disordered" evidence="7">
    <location>
        <begin position="1228"/>
        <end position="1395"/>
    </location>
</feature>
<evidence type="ECO:0000256" key="6">
    <source>
        <dbReference type="ARBA" id="ARBA00023136"/>
    </source>
</evidence>
<keyword evidence="4 8" id="KW-0812">Transmembrane</keyword>
<feature type="compositionally biased region" description="Polar residues" evidence="7">
    <location>
        <begin position="363"/>
        <end position="384"/>
    </location>
</feature>
<organism evidence="9 10">
    <name type="scientific">Mycetomoellerius zeteki</name>
    <dbReference type="NCBI Taxonomy" id="64791"/>
    <lineage>
        <taxon>Eukaryota</taxon>
        <taxon>Metazoa</taxon>
        <taxon>Ecdysozoa</taxon>
        <taxon>Arthropoda</taxon>
        <taxon>Hexapoda</taxon>
        <taxon>Insecta</taxon>
        <taxon>Pterygota</taxon>
        <taxon>Neoptera</taxon>
        <taxon>Endopterygota</taxon>
        <taxon>Hymenoptera</taxon>
        <taxon>Apocrita</taxon>
        <taxon>Aculeata</taxon>
        <taxon>Formicoidea</taxon>
        <taxon>Formicidae</taxon>
        <taxon>Myrmicinae</taxon>
        <taxon>Mycetomoellerius</taxon>
    </lineage>
</organism>
<evidence type="ECO:0000256" key="1">
    <source>
        <dbReference type="ARBA" id="ARBA00004141"/>
    </source>
</evidence>
<dbReference type="InterPro" id="IPR043441">
    <property type="entry name" value="Tjap1/BEGAIN"/>
</dbReference>
<feature type="compositionally biased region" description="Polar residues" evidence="7">
    <location>
        <begin position="1461"/>
        <end position="1478"/>
    </location>
</feature>
<evidence type="ECO:0000256" key="8">
    <source>
        <dbReference type="SAM" id="Phobius"/>
    </source>
</evidence>
<keyword evidence="9" id="KW-0808">Transferase</keyword>
<feature type="compositionally biased region" description="Polar residues" evidence="7">
    <location>
        <begin position="1332"/>
        <end position="1349"/>
    </location>
</feature>
<comment type="subcellular location">
    <subcellularLocation>
        <location evidence="1">Membrane</location>
        <topology evidence="1">Multi-pass membrane protein</topology>
    </subcellularLocation>
    <subcellularLocation>
        <location evidence="2">Membrane</location>
        <topology evidence="2">Peripheral membrane protein</topology>
    </subcellularLocation>
</comment>
<feature type="compositionally biased region" description="Polar residues" evidence="7">
    <location>
        <begin position="511"/>
        <end position="528"/>
    </location>
</feature>
<feature type="compositionally biased region" description="Basic and acidic residues" evidence="7">
    <location>
        <begin position="1098"/>
        <end position="1112"/>
    </location>
</feature>
<feature type="region of interest" description="Disordered" evidence="7">
    <location>
        <begin position="1484"/>
        <end position="1503"/>
    </location>
</feature>
<feature type="compositionally biased region" description="Basic and acidic residues" evidence="7">
    <location>
        <begin position="1353"/>
        <end position="1364"/>
    </location>
</feature>
<proteinExistence type="predicted"/>
<feature type="transmembrane region" description="Helical" evidence="8">
    <location>
        <begin position="1786"/>
        <end position="1806"/>
    </location>
</feature>
<dbReference type="Proteomes" id="UP000075809">
    <property type="component" value="Unassembled WGS sequence"/>
</dbReference>
<feature type="compositionally biased region" description="Polar residues" evidence="7">
    <location>
        <begin position="555"/>
        <end position="573"/>
    </location>
</feature>
<feature type="compositionally biased region" description="Basic and acidic residues" evidence="7">
    <location>
        <begin position="997"/>
        <end position="1015"/>
    </location>
</feature>
<feature type="region of interest" description="Disordered" evidence="7">
    <location>
        <begin position="1820"/>
        <end position="1850"/>
    </location>
</feature>
<feature type="region of interest" description="Disordered" evidence="7">
    <location>
        <begin position="510"/>
        <end position="579"/>
    </location>
</feature>
<feature type="compositionally biased region" description="Low complexity" evidence="7">
    <location>
        <begin position="1249"/>
        <end position="1262"/>
    </location>
</feature>
<feature type="compositionally biased region" description="Basic and acidic residues" evidence="7">
    <location>
        <begin position="1145"/>
        <end position="1157"/>
    </location>
</feature>
<protein>
    <submittedName>
        <fullName evidence="9">Brain-enriched guanylate kinase-associated protein</fullName>
    </submittedName>
</protein>
<dbReference type="EMBL" id="KQ982944">
    <property type="protein sequence ID" value="KYQ48898.1"/>
    <property type="molecule type" value="Genomic_DNA"/>
</dbReference>
<evidence type="ECO:0000313" key="9">
    <source>
        <dbReference type="EMBL" id="KYQ48898.1"/>
    </source>
</evidence>
<gene>
    <name evidence="9" type="ORF">ALC60_11952</name>
</gene>
<keyword evidence="3" id="KW-0597">Phosphoprotein</keyword>
<feature type="compositionally biased region" description="Polar residues" evidence="7">
    <location>
        <begin position="1365"/>
        <end position="1383"/>
    </location>
</feature>
<evidence type="ECO:0000256" key="2">
    <source>
        <dbReference type="ARBA" id="ARBA00004170"/>
    </source>
</evidence>
<dbReference type="PANTHER" id="PTHR28664">
    <property type="entry name" value="TIGHT JUNCTION-ASSOCIATED PROTEIN 1"/>
    <property type="match status" value="1"/>
</dbReference>
<feature type="compositionally biased region" description="Low complexity" evidence="7">
    <location>
        <begin position="529"/>
        <end position="554"/>
    </location>
</feature>